<organism evidence="1">
    <name type="scientific">viral metagenome</name>
    <dbReference type="NCBI Taxonomy" id="1070528"/>
    <lineage>
        <taxon>unclassified sequences</taxon>
        <taxon>metagenomes</taxon>
        <taxon>organismal metagenomes</taxon>
    </lineage>
</organism>
<dbReference type="Gene3D" id="1.20.5.190">
    <property type="match status" value="1"/>
</dbReference>
<proteinExistence type="predicted"/>
<name>A0A6C0L0E4_9ZZZZ</name>
<reference evidence="1" key="1">
    <citation type="journal article" date="2020" name="Nature">
        <title>Giant virus diversity and host interactions through global metagenomics.</title>
        <authorList>
            <person name="Schulz F."/>
            <person name="Roux S."/>
            <person name="Paez-Espino D."/>
            <person name="Jungbluth S."/>
            <person name="Walsh D.A."/>
            <person name="Denef V.J."/>
            <person name="McMahon K.D."/>
            <person name="Konstantinidis K.T."/>
            <person name="Eloe-Fadrosh E.A."/>
            <person name="Kyrpides N.C."/>
            <person name="Woyke T."/>
        </authorList>
    </citation>
    <scope>NUCLEOTIDE SEQUENCE</scope>
    <source>
        <strain evidence="1">GVMAG-S-ERX555907-102</strain>
    </source>
</reference>
<protein>
    <recommendedName>
        <fullName evidence="2">Histidine kinase/HSP90-like ATPase domain-containing protein</fullName>
    </recommendedName>
</protein>
<dbReference type="InterPro" id="IPR036890">
    <property type="entry name" value="HATPase_C_sf"/>
</dbReference>
<evidence type="ECO:0008006" key="2">
    <source>
        <dbReference type="Google" id="ProtNLM"/>
    </source>
</evidence>
<evidence type="ECO:0000313" key="1">
    <source>
        <dbReference type="EMBL" id="QHU22387.1"/>
    </source>
</evidence>
<accession>A0A6C0L0E4</accession>
<dbReference type="AlphaFoldDB" id="A0A6C0L0E4"/>
<sequence>MSSPTFEPVNIYNYLKHLGTSSTGHNNLSLLKELIDNSFDAKAKNIVTDKQEGNNSDGTKYYQIRYKDDGTGMSQENLYRFVQLHSENINGGIGKFGIGGISTLVNWCDIEDNIYEKNIIIISRTEDNIVRQVKINWNQCKTLNDYTNQVVDSYTENDSLSLQCLKNENISQGTIIIIQTSEKKYTEIMELEDDMQDYIDIGTTYQNYLEKGNKIFLFGEQIRHYAISKSLLSDTFQIEIWGKKTMTAFLTKIGKKSLVFKYDKNKKEKKITSDNLENEDWKLICDVSLKLEMPGDLYITKNKKDKFNLKGWDSFNEFCHKNGIDSENEIYYLAEDYIKKLYISREDNYHNARTLGGLDFSMTGFYDDDINIIGKCIKKQLVFNHKFDKKLGLTQQNKSVVEWTNAPIGMQQYIIKIINLWVKDKLKPRIKEVDKEEQRLRDFYIPLETSMTNKTNYYLRTKDNKYIPTYLNQSSPISAGMAIWKAFQSRMQNKIESARKIKAWFRNQKKFYCIPITGFIKFQKFIQWAYKHYSIMKIQKWYSNILLKRALINYVLSPIVYKIIKSRSILLIQRHWRRYIISKKSIENENNMAVIIQKRMRKYFASKLFEEEKRKEKCFKNLSHNFKKNVKCPGKRQKFNLFKREILSQLKEMEELL</sequence>
<dbReference type="Pfam" id="PF13589">
    <property type="entry name" value="HATPase_c_3"/>
    <property type="match status" value="1"/>
</dbReference>
<dbReference type="Gene3D" id="3.30.565.10">
    <property type="entry name" value="Histidine kinase-like ATPase, C-terminal domain"/>
    <property type="match status" value="1"/>
</dbReference>
<dbReference type="EMBL" id="MN741006">
    <property type="protein sequence ID" value="QHU22387.1"/>
    <property type="molecule type" value="Genomic_DNA"/>
</dbReference>
<dbReference type="SUPFAM" id="SSF55874">
    <property type="entry name" value="ATPase domain of HSP90 chaperone/DNA topoisomerase II/histidine kinase"/>
    <property type="match status" value="1"/>
</dbReference>